<organism evidence="1 2">
    <name type="scientific">Jeotgalicoccus meleagridis</name>
    <dbReference type="NCBI Taxonomy" id="2759181"/>
    <lineage>
        <taxon>Bacteria</taxon>
        <taxon>Bacillati</taxon>
        <taxon>Bacillota</taxon>
        <taxon>Bacilli</taxon>
        <taxon>Bacillales</taxon>
        <taxon>Staphylococcaceae</taxon>
        <taxon>Jeotgalicoccus</taxon>
    </lineage>
</organism>
<gene>
    <name evidence="1" type="ORF">JEODO184_00323</name>
</gene>
<reference evidence="1 2" key="1">
    <citation type="submission" date="2020-07" db="EMBL/GenBank/DDBJ databases">
        <authorList>
            <person name="Criscuolo A."/>
        </authorList>
    </citation>
    <scope>NUCLEOTIDE SEQUENCE [LARGE SCALE GENOMIC DNA]</scope>
    <source>
        <strain evidence="1">CIP111649</strain>
    </source>
</reference>
<evidence type="ECO:0000313" key="1">
    <source>
        <dbReference type="EMBL" id="CAD2071623.1"/>
    </source>
</evidence>
<dbReference type="EMBL" id="CAJEWD010000003">
    <property type="protein sequence ID" value="CAD2071623.1"/>
    <property type="molecule type" value="Genomic_DNA"/>
</dbReference>
<keyword evidence="2" id="KW-1185">Reference proteome</keyword>
<accession>A0A6V7R3J2</accession>
<dbReference type="AlphaFoldDB" id="A0A6V7R3J2"/>
<dbReference type="RefSeq" id="WP_185124875.1">
    <property type="nucleotide sequence ID" value="NZ_CAJEWD010000003.1"/>
</dbReference>
<sequence length="381" mass="44905">MKQKEKILGEVKGYLKRHLKKTATTKLTNVTGKTGRYNVPAELYQKRTSRANRVLISWKTVKKNNLKLKHLMTFDGGVVVEFINDDYFNEQNFENELFQYLVNRVGSDEKVSSMISIRSEIGSSSSRLQRENYQKLINNTRVYYQGKEIIINENNLRDYIIRRKPGTSYQNKGNEHWEGFIYFSIKGGQQETLQSHKESTDFSLFNPACEYLNEELIVELQLVSHYFVLVSLEIDKNMKAEIVEYQNVLNSLRYVLEKCIYSSEAFKGNLLTYCENHPSTSMKKGELYDPIQVVPIKAKDFEIFDKYDDRNLNLAHDEAVNKDRYYWDDEKNVLLSAARPSNIFWSRQLSNMMQQNFTLEEYFEHQEKITIRRKELLSNND</sequence>
<name>A0A6V7R3J2_9STAP</name>
<comment type="caution">
    <text evidence="1">The sequence shown here is derived from an EMBL/GenBank/DDBJ whole genome shotgun (WGS) entry which is preliminary data.</text>
</comment>
<proteinExistence type="predicted"/>
<evidence type="ECO:0000313" key="2">
    <source>
        <dbReference type="Proteomes" id="UP000589351"/>
    </source>
</evidence>
<protein>
    <submittedName>
        <fullName evidence="1">Uncharacterized protein</fullName>
    </submittedName>
</protein>
<dbReference type="Proteomes" id="UP000589351">
    <property type="component" value="Unassembled WGS sequence"/>
</dbReference>